<dbReference type="EMBL" id="BLXZ01000002">
    <property type="protein sequence ID" value="GFO67209.1"/>
    <property type="molecule type" value="Genomic_DNA"/>
</dbReference>
<keyword evidence="3" id="KW-1185">Reference proteome</keyword>
<dbReference type="Proteomes" id="UP000587586">
    <property type="component" value="Unassembled WGS sequence"/>
</dbReference>
<sequence length="462" mass="45404">MHHTRPSLGRIIRGTPLCLAALVALAAAPQAAQAALPGSAGNTIVRNTITVNYADAKGNAQSAVSSTVDITVTTVAAAPTVLSFTPSPGSTDGTGATQAYTVRVRSNSNGPGAISFASADGSFTNLAAGTAPTVPGNIFLGATVIDPSESKKGSAQTVAAGATITFAVPNDGGVPTASATTGGATGDGVINGLVLNDVVYVSDANQVFYGPFTVSTVSDPAVGTGTSAAPASLTLTNSSGASITFTPVYGSQIVEAKDVTVTVTQGQIPLATAQNAASWVTTLSATMGGLTGTGTVTTNAHAGKISIVKYVRNATSAVAGSGAFTPPVSLNGATNTFYTSGVSAKPGDVLEYLAVLTDAGTGSSTAVYATDVTPTYSTLVSGTTYGGSTAGQIFAHARFGATETDLKRDNTGGAANVAFGLATGTSAGSTMTFYLGTGASTSAGGTLTTGQVAYLIYQVKVD</sequence>
<proteinExistence type="predicted"/>
<feature type="chain" id="PRO_5028053648" evidence="1">
    <location>
        <begin position="35"/>
        <end position="462"/>
    </location>
</feature>
<protein>
    <submittedName>
        <fullName evidence="2">Uncharacterized protein</fullName>
    </submittedName>
</protein>
<evidence type="ECO:0000256" key="1">
    <source>
        <dbReference type="SAM" id="SignalP"/>
    </source>
</evidence>
<comment type="caution">
    <text evidence="2">The sequence shown here is derived from an EMBL/GenBank/DDBJ whole genome shotgun (WGS) entry which is preliminary data.</text>
</comment>
<feature type="signal peptide" evidence="1">
    <location>
        <begin position="1"/>
        <end position="34"/>
    </location>
</feature>
<reference evidence="3" key="1">
    <citation type="submission" date="2020-06" db="EMBL/GenBank/DDBJ databases">
        <title>Draft genomic sequecing of Geomonas sp. Red745.</title>
        <authorList>
            <person name="Itoh H."/>
            <person name="Xu Z.X."/>
            <person name="Ushijima N."/>
            <person name="Masuda Y."/>
            <person name="Shiratori Y."/>
            <person name="Senoo K."/>
        </authorList>
    </citation>
    <scope>NUCLEOTIDE SEQUENCE [LARGE SCALE GENOMIC DNA]</scope>
    <source>
        <strain evidence="3">Red745</strain>
    </source>
</reference>
<organism evidence="2 3">
    <name type="scientific">Geomonas limicola</name>
    <dbReference type="NCBI Taxonomy" id="2740186"/>
    <lineage>
        <taxon>Bacteria</taxon>
        <taxon>Pseudomonadati</taxon>
        <taxon>Thermodesulfobacteriota</taxon>
        <taxon>Desulfuromonadia</taxon>
        <taxon>Geobacterales</taxon>
        <taxon>Geobacteraceae</taxon>
        <taxon>Geomonas</taxon>
    </lineage>
</organism>
<name>A0A6V8N7D8_9BACT</name>
<dbReference type="AlphaFoldDB" id="A0A6V8N7D8"/>
<accession>A0A6V8N7D8</accession>
<gene>
    <name evidence="2" type="ORF">GMLC_07880</name>
</gene>
<evidence type="ECO:0000313" key="2">
    <source>
        <dbReference type="EMBL" id="GFO67209.1"/>
    </source>
</evidence>
<keyword evidence="1" id="KW-0732">Signal</keyword>
<dbReference type="RefSeq" id="WP_183359764.1">
    <property type="nucleotide sequence ID" value="NZ_BLXZ01000002.1"/>
</dbReference>
<evidence type="ECO:0000313" key="3">
    <source>
        <dbReference type="Proteomes" id="UP000587586"/>
    </source>
</evidence>